<evidence type="ECO:0000313" key="7">
    <source>
        <dbReference type="Ensembl" id="ENSAMEP00000026460.1"/>
    </source>
</evidence>
<dbReference type="GO" id="GO:0045087">
    <property type="term" value="P:innate immune response"/>
    <property type="evidence" value="ECO:0007669"/>
    <property type="project" value="UniProtKB-KW"/>
</dbReference>
<evidence type="ECO:0000256" key="5">
    <source>
        <dbReference type="ARBA" id="ARBA00023118"/>
    </source>
</evidence>
<dbReference type="GO" id="GO:0005829">
    <property type="term" value="C:cytosol"/>
    <property type="evidence" value="ECO:0007669"/>
    <property type="project" value="TreeGrafter"/>
</dbReference>
<evidence type="ECO:0000256" key="2">
    <source>
        <dbReference type="ARBA" id="ARBA00022588"/>
    </source>
</evidence>
<dbReference type="Pfam" id="PF10421">
    <property type="entry name" value="OAS1_C"/>
    <property type="match status" value="1"/>
</dbReference>
<dbReference type="PROSITE" id="PS00832">
    <property type="entry name" value="25A_SYNTH_1"/>
    <property type="match status" value="1"/>
</dbReference>
<comment type="similarity">
    <text evidence="1">Belongs to the 2-5A synthase family.</text>
</comment>
<feature type="domain" description="2'-5'-oligoadenylate synthetase 1" evidence="6">
    <location>
        <begin position="181"/>
        <end position="353"/>
    </location>
</feature>
<reference evidence="7" key="3">
    <citation type="submission" date="2025-09" db="UniProtKB">
        <authorList>
            <consortium name="Ensembl"/>
        </authorList>
    </citation>
    <scope>IDENTIFICATION</scope>
</reference>
<dbReference type="FunFam" id="1.10.1410.20:FF:000001">
    <property type="entry name" value="2'-5'-oligoadenylate synthetase 1"/>
    <property type="match status" value="1"/>
</dbReference>
<reference evidence="7" key="2">
    <citation type="submission" date="2025-08" db="UniProtKB">
        <authorList>
            <consortium name="Ensembl"/>
        </authorList>
    </citation>
    <scope>IDENTIFICATION</scope>
</reference>
<dbReference type="PANTHER" id="PTHR11258">
    <property type="entry name" value="2-5 OLIGOADENYLATE SYNTHETASE"/>
    <property type="match status" value="1"/>
</dbReference>
<dbReference type="GO" id="GO:0001730">
    <property type="term" value="F:2'-5'-oligoadenylate synthetase activity"/>
    <property type="evidence" value="ECO:0007669"/>
    <property type="project" value="TreeGrafter"/>
</dbReference>
<keyword evidence="8" id="KW-1185">Reference proteome</keyword>
<evidence type="ECO:0000256" key="3">
    <source>
        <dbReference type="ARBA" id="ARBA00022859"/>
    </source>
</evidence>
<dbReference type="SUPFAM" id="SSF81301">
    <property type="entry name" value="Nucleotidyltransferase"/>
    <property type="match status" value="1"/>
</dbReference>
<dbReference type="GeneTree" id="ENSGT00510000046406"/>
<evidence type="ECO:0000256" key="1">
    <source>
        <dbReference type="ARBA" id="ARBA00009526"/>
    </source>
</evidence>
<dbReference type="InterPro" id="IPR018952">
    <property type="entry name" value="2-5-oligoAdlate_synth_1_dom2/C"/>
</dbReference>
<keyword evidence="2" id="KW-0399">Innate immunity</keyword>
<dbReference type="GO" id="GO:0051607">
    <property type="term" value="P:defense response to virus"/>
    <property type="evidence" value="ECO:0007669"/>
    <property type="project" value="UniProtKB-KW"/>
</dbReference>
<dbReference type="CDD" id="cd05400">
    <property type="entry name" value="NT_2-5OAS_ClassI-CCAase"/>
    <property type="match status" value="1"/>
</dbReference>
<dbReference type="FunFam" id="3.30.460.10:FF:000007">
    <property type="entry name" value="2'-5'-oligoadenylate synthetase 1"/>
    <property type="match status" value="1"/>
</dbReference>
<dbReference type="Ensembl" id="ENSAMET00000044363.1">
    <property type="protein sequence ID" value="ENSAMEP00000026460.1"/>
    <property type="gene ID" value="ENSAMEG00000024758.1"/>
</dbReference>
<dbReference type="GO" id="GO:0045071">
    <property type="term" value="P:negative regulation of viral genome replication"/>
    <property type="evidence" value="ECO:0007669"/>
    <property type="project" value="TreeGrafter"/>
</dbReference>
<sequence length="463" mass="51490">RMDYPQAQLLAPRGQPASPLPCWGRPWLLSQIAAKDLDRFIQDHLKPNPQFQKQVSKAIDVILGCLRENCVYKASRVSKGGSFGRGTDLRGGCDAELVIFLNCFHDYKDQRARRTEILNEMQAQLETCWQDPDSGLSLRFPDQTVTRALQLQLVSTALESWMDVTLLPVFDAVGQLCSGAKPAPHVYSALLKSGCQGSEHATCFSELRRDFVNTRPTKLKSLILLVKHWYPCAALPPVYALELLTIFAWEQGCGKESFKMAEGLKTVLELVQQHQQLCVYWTVNYSFEDPDSRTHLLGQLQKKRPLVLDPADPTWNVGQGSWELLAQEAAALGTQACLRSREGVSVQPWNVMVRGGVPGVADAVGPPPPVAFPCWCNVFSCWEHTLQRVSDVGHKRPRQLCDAVLSPAFCVGPGKSFLQQEPYSAPSPTLSSFPHPPFPCKHRPQLIYAQESPPRALLLGNPT</sequence>
<dbReference type="Gene3D" id="1.10.1410.20">
    <property type="entry name" value="2'-5'-oligoadenylate synthetase 1, domain 2"/>
    <property type="match status" value="1"/>
</dbReference>
<keyword evidence="4" id="KW-0694">RNA-binding</keyword>
<protein>
    <recommendedName>
        <fullName evidence="6">2'-5'-oligoadenylate synthetase 1 domain-containing protein</fullName>
    </recommendedName>
</protein>
<keyword evidence="5" id="KW-0051">Antiviral defense</keyword>
<evidence type="ECO:0000256" key="4">
    <source>
        <dbReference type="ARBA" id="ARBA00022884"/>
    </source>
</evidence>
<dbReference type="PROSITE" id="PS50152">
    <property type="entry name" value="25A_SYNTH_3"/>
    <property type="match status" value="1"/>
</dbReference>
<reference evidence="7 8" key="1">
    <citation type="journal article" date="2010" name="Nature">
        <title>The sequence and de novo assembly of the giant panda genome.</title>
        <authorList>
            <person name="Li R."/>
            <person name="Fan W."/>
            <person name="Tian G."/>
            <person name="Zhu H."/>
            <person name="He L."/>
            <person name="Cai J."/>
            <person name="Huang Q."/>
            <person name="Cai Q."/>
            <person name="Li B."/>
            <person name="Bai Y."/>
            <person name="Zhang Z."/>
            <person name="Zhang Y."/>
            <person name="Wang W."/>
            <person name="Li J."/>
            <person name="Wei F."/>
            <person name="Li H."/>
            <person name="Jian M."/>
            <person name="Li J."/>
            <person name="Zhang Z."/>
            <person name="Nielsen R."/>
            <person name="Li D."/>
            <person name="Gu W."/>
            <person name="Yang Z."/>
            <person name="Xuan Z."/>
            <person name="Ryder O.A."/>
            <person name="Leung F.C."/>
            <person name="Zhou Y."/>
            <person name="Cao J."/>
            <person name="Sun X."/>
            <person name="Fu Y."/>
            <person name="Fang X."/>
            <person name="Guo X."/>
            <person name="Wang B."/>
            <person name="Hou R."/>
            <person name="Shen F."/>
            <person name="Mu B."/>
            <person name="Ni P."/>
            <person name="Lin R."/>
            <person name="Qian W."/>
            <person name="Wang G."/>
            <person name="Yu C."/>
            <person name="Nie W."/>
            <person name="Wang J."/>
            <person name="Wu Z."/>
            <person name="Liang H."/>
            <person name="Min J."/>
            <person name="Wu Q."/>
            <person name="Cheng S."/>
            <person name="Ruan J."/>
            <person name="Wang M."/>
            <person name="Shi Z."/>
            <person name="Wen M."/>
            <person name="Liu B."/>
            <person name="Ren X."/>
            <person name="Zheng H."/>
            <person name="Dong D."/>
            <person name="Cook K."/>
            <person name="Shan G."/>
            <person name="Zhang H."/>
            <person name="Kosiol C."/>
            <person name="Xie X."/>
            <person name="Lu Z."/>
            <person name="Zheng H."/>
            <person name="Li Y."/>
            <person name="Steiner C.C."/>
            <person name="Lam T.T."/>
            <person name="Lin S."/>
            <person name="Zhang Q."/>
            <person name="Li G."/>
            <person name="Tian J."/>
            <person name="Gong T."/>
            <person name="Liu H."/>
            <person name="Zhang D."/>
            <person name="Fang L."/>
            <person name="Ye C."/>
            <person name="Zhang J."/>
            <person name="Hu W."/>
            <person name="Xu A."/>
            <person name="Ren Y."/>
            <person name="Zhang G."/>
            <person name="Bruford M.W."/>
            <person name="Li Q."/>
            <person name="Ma L."/>
            <person name="Guo Y."/>
            <person name="An N."/>
            <person name="Hu Y."/>
            <person name="Zheng Y."/>
            <person name="Shi Y."/>
            <person name="Li Z."/>
            <person name="Liu Q."/>
            <person name="Chen Y."/>
            <person name="Zhao J."/>
            <person name="Qu N."/>
            <person name="Zhao S."/>
            <person name="Tian F."/>
            <person name="Wang X."/>
            <person name="Wang H."/>
            <person name="Xu L."/>
            <person name="Liu X."/>
            <person name="Vinar T."/>
            <person name="Wang Y."/>
            <person name="Lam T.W."/>
            <person name="Yiu S.M."/>
            <person name="Liu S."/>
            <person name="Zhang H."/>
            <person name="Li D."/>
            <person name="Huang Y."/>
            <person name="Wang X."/>
            <person name="Yang G."/>
            <person name="Jiang Z."/>
            <person name="Wang J."/>
            <person name="Qin N."/>
            <person name="Li L."/>
            <person name="Li J."/>
            <person name="Bolund L."/>
            <person name="Kristiansen K."/>
            <person name="Wong G.K."/>
            <person name="Olson M."/>
            <person name="Zhang X."/>
            <person name="Li S."/>
            <person name="Yang H."/>
            <person name="Wang J."/>
            <person name="Wang J."/>
        </authorList>
    </citation>
    <scope>NUCLEOTIDE SEQUENCE [LARGE SCALE GENOMIC DNA]</scope>
</reference>
<organism evidence="7 8">
    <name type="scientific">Ailuropoda melanoleuca</name>
    <name type="common">Giant panda</name>
    <dbReference type="NCBI Taxonomy" id="9646"/>
    <lineage>
        <taxon>Eukaryota</taxon>
        <taxon>Metazoa</taxon>
        <taxon>Chordata</taxon>
        <taxon>Craniata</taxon>
        <taxon>Vertebrata</taxon>
        <taxon>Euteleostomi</taxon>
        <taxon>Mammalia</taxon>
        <taxon>Eutheria</taxon>
        <taxon>Laurasiatheria</taxon>
        <taxon>Carnivora</taxon>
        <taxon>Caniformia</taxon>
        <taxon>Ursidae</taxon>
        <taxon>Ailuropoda</taxon>
    </lineage>
</organism>
<dbReference type="InParanoid" id="A0A7N5JJM5"/>
<dbReference type="InterPro" id="IPR006116">
    <property type="entry name" value="NT_2-5OAS_ClassI-CCAase"/>
</dbReference>
<dbReference type="Proteomes" id="UP000008912">
    <property type="component" value="Unassembled WGS sequence"/>
</dbReference>
<dbReference type="PANTHER" id="PTHR11258:SF4">
    <property type="entry name" value="2'-5'-OLIGOADENYLATE SYNTHASE 3"/>
    <property type="match status" value="1"/>
</dbReference>
<dbReference type="AlphaFoldDB" id="A0A7N5JJM5"/>
<dbReference type="InterPro" id="IPR043518">
    <property type="entry name" value="2-5OAS_N_CS"/>
</dbReference>
<dbReference type="GO" id="GO:0003725">
    <property type="term" value="F:double-stranded RNA binding"/>
    <property type="evidence" value="ECO:0007669"/>
    <property type="project" value="TreeGrafter"/>
</dbReference>
<dbReference type="GO" id="GO:0016020">
    <property type="term" value="C:membrane"/>
    <property type="evidence" value="ECO:0007669"/>
    <property type="project" value="TreeGrafter"/>
</dbReference>
<name>A0A7N5JJM5_AILME</name>
<evidence type="ECO:0000259" key="6">
    <source>
        <dbReference type="Pfam" id="PF10421"/>
    </source>
</evidence>
<dbReference type="InterPro" id="IPR043519">
    <property type="entry name" value="NT_sf"/>
</dbReference>
<evidence type="ECO:0000313" key="8">
    <source>
        <dbReference type="Proteomes" id="UP000008912"/>
    </source>
</evidence>
<proteinExistence type="inferred from homology"/>
<keyword evidence="3" id="KW-0391">Immunity</keyword>
<dbReference type="Gene3D" id="3.30.460.10">
    <property type="entry name" value="Beta Polymerase, domain 2"/>
    <property type="match status" value="1"/>
</dbReference>
<accession>A0A7N5JJM5</accession>
<dbReference type="GO" id="GO:0005654">
    <property type="term" value="C:nucleoplasm"/>
    <property type="evidence" value="ECO:0007669"/>
    <property type="project" value="TreeGrafter"/>
</dbReference>
<dbReference type="SUPFAM" id="SSF81631">
    <property type="entry name" value="PAP/OAS1 substrate-binding domain"/>
    <property type="match status" value="1"/>
</dbReference>